<proteinExistence type="inferred from homology"/>
<dbReference type="InterPro" id="IPR023696">
    <property type="entry name" value="Ureohydrolase_dom_sf"/>
</dbReference>
<dbReference type="GO" id="GO:0033389">
    <property type="term" value="P:putrescine biosynthetic process from arginine, via agmatine"/>
    <property type="evidence" value="ECO:0007669"/>
    <property type="project" value="TreeGrafter"/>
</dbReference>
<evidence type="ECO:0000313" key="5">
    <source>
        <dbReference type="EMBL" id="EPY30605.1"/>
    </source>
</evidence>
<sequence>MFSKFLSHVKGLPPRSTDWANRMGPVALMGYSGGIPQSANRLLQHFYACPRDSDIYAEMTFHKTAPIECPPETVFFMPVLECGNMLAEGEAGTPSKDDWYLASTQATTELTEKSYVPVSVGGNGSATLSMIEAYKNLFPTEDVVLLHFSAHPNLVQDDAPIRVLLEKNLLKGVVSVGNRCVTSMDRKIRKQHHMFYMDMHAIYSKGLFCIRDIRNDYPVFISIDASVMDPAFAPAVETPIPGGLSTRELLHIMNGIRGPKVIGVDIHGYNPALDIHRGDGIGLTQMALAKVLKESILKCYTISTQTEEEGMARVQMMQRQGTISENPYPDH</sequence>
<evidence type="ECO:0000256" key="2">
    <source>
        <dbReference type="ARBA" id="ARBA00022801"/>
    </source>
</evidence>
<gene>
    <name evidence="5" type="ORF">STCU_03983</name>
    <name evidence="4" type="ORF">STCU_09013</name>
</gene>
<dbReference type="Gene3D" id="3.40.800.10">
    <property type="entry name" value="Ureohydrolase domain"/>
    <property type="match status" value="1"/>
</dbReference>
<keyword evidence="1" id="KW-0479">Metal-binding</keyword>
<dbReference type="Proteomes" id="UP000015354">
    <property type="component" value="Unassembled WGS sequence"/>
</dbReference>
<dbReference type="GO" id="GO:0008783">
    <property type="term" value="F:agmatinase activity"/>
    <property type="evidence" value="ECO:0007669"/>
    <property type="project" value="TreeGrafter"/>
</dbReference>
<evidence type="ECO:0000313" key="4">
    <source>
        <dbReference type="EMBL" id="EPY20393.1"/>
    </source>
</evidence>
<dbReference type="OrthoDB" id="288726at2759"/>
<dbReference type="EMBL" id="ATMH01003983">
    <property type="protein sequence ID" value="EPY30605.1"/>
    <property type="molecule type" value="Genomic_DNA"/>
</dbReference>
<dbReference type="PANTHER" id="PTHR11358">
    <property type="entry name" value="ARGINASE/AGMATINASE"/>
    <property type="match status" value="1"/>
</dbReference>
<dbReference type="InterPro" id="IPR006035">
    <property type="entry name" value="Ureohydrolase"/>
</dbReference>
<keyword evidence="6" id="KW-1185">Reference proteome</keyword>
<dbReference type="GO" id="GO:0046872">
    <property type="term" value="F:metal ion binding"/>
    <property type="evidence" value="ECO:0007669"/>
    <property type="project" value="UniProtKB-KW"/>
</dbReference>
<dbReference type="EMBL" id="ATMH01009013">
    <property type="protein sequence ID" value="EPY20393.1"/>
    <property type="molecule type" value="Genomic_DNA"/>
</dbReference>
<accession>S9W460</accession>
<comment type="similarity">
    <text evidence="3">Belongs to the arginase family.</text>
</comment>
<keyword evidence="2" id="KW-0378">Hydrolase</keyword>
<evidence type="ECO:0000256" key="1">
    <source>
        <dbReference type="ARBA" id="ARBA00022723"/>
    </source>
</evidence>
<dbReference type="PANTHER" id="PTHR11358:SF26">
    <property type="entry name" value="GUANIDINO ACID HYDROLASE, MITOCHONDRIAL"/>
    <property type="match status" value="1"/>
</dbReference>
<dbReference type="AlphaFoldDB" id="S9W460"/>
<reference evidence="5" key="2">
    <citation type="submission" date="2013-03" db="EMBL/GenBank/DDBJ databases">
        <authorList>
            <person name="Motta M.C.M."/>
            <person name="Martins A.C.A."/>
            <person name="Preta C.M.C.C."/>
            <person name="Silva R."/>
            <person name="de Souza S.S."/>
            <person name="Klein C.C."/>
            <person name="de Almeida L.G.P."/>
            <person name="Cunha O.L."/>
            <person name="Colabardini A.C."/>
            <person name="Lima B.A."/>
            <person name="Machado C.R."/>
            <person name="Soares C.M.A."/>
            <person name="de Menezes C.B.A."/>
            <person name="Bartolomeu D.C."/>
            <person name="Grisard E.C."/>
            <person name="Fantinatti-Garboggini F."/>
            <person name="Rodrigues-Luiz G.F."/>
            <person name="Wagner G."/>
            <person name="Goldman G.H."/>
            <person name="Fietto J.L.R."/>
            <person name="Ciapina L.P."/>
            <person name="Brocchi M."/>
            <person name="Elias M.C."/>
            <person name="Goldman M.H.S."/>
            <person name="Sagot M.-F."/>
            <person name="Pereira M."/>
            <person name="Stoco P.H."/>
            <person name="Teixeira S.M.R."/>
            <person name="de Mendonca-Neto R.P."/>
            <person name="Maciel T.E.F."/>
            <person name="Mendes T.A.O."/>
            <person name="Urmenyi T.P."/>
            <person name="Teixeira M.M.G."/>
            <person name="de Camargo E.F.P."/>
            <person name="de Sousa W."/>
            <person name="Schenkman S."/>
            <person name="de Vasconcelos A.T.R."/>
        </authorList>
    </citation>
    <scope>NUCLEOTIDE SEQUENCE</scope>
</reference>
<reference evidence="5 6" key="1">
    <citation type="journal article" date="2013" name="PLoS ONE">
        <title>Predicting the Proteins of Angomonas deanei, Strigomonas culicis and Their Respective Endosymbionts Reveals New Aspects of the Trypanosomatidae Family.</title>
        <authorList>
            <person name="Motta M.C."/>
            <person name="Martins A.C."/>
            <person name="de Souza S.S."/>
            <person name="Catta-Preta C.M."/>
            <person name="Silva R."/>
            <person name="Klein C.C."/>
            <person name="de Almeida L.G."/>
            <person name="de Lima Cunha O."/>
            <person name="Ciapina L.P."/>
            <person name="Brocchi M."/>
            <person name="Colabardini A.C."/>
            <person name="de Araujo Lima B."/>
            <person name="Machado C.R."/>
            <person name="de Almeida Soares C.M."/>
            <person name="Probst C.M."/>
            <person name="de Menezes C.B."/>
            <person name="Thompson C.E."/>
            <person name="Bartholomeu D.C."/>
            <person name="Gradia D.F."/>
            <person name="Pavoni D.P."/>
            <person name="Grisard E.C."/>
            <person name="Fantinatti-Garboggini F."/>
            <person name="Marchini F.K."/>
            <person name="Rodrigues-Luiz G.F."/>
            <person name="Wagner G."/>
            <person name="Goldman G.H."/>
            <person name="Fietto J.L."/>
            <person name="Elias M.C."/>
            <person name="Goldman M.H."/>
            <person name="Sagot M.F."/>
            <person name="Pereira M."/>
            <person name="Stoco P.H."/>
            <person name="de Mendonca-Neto R.P."/>
            <person name="Teixeira S.M."/>
            <person name="Maciel T.E."/>
            <person name="de Oliveira Mendes T.A."/>
            <person name="Urmenyi T.P."/>
            <person name="de Souza W."/>
            <person name="Schenkman S."/>
            <person name="de Vasconcelos A.T."/>
        </authorList>
    </citation>
    <scope>NUCLEOTIDE SEQUENCE [LARGE SCALE GENOMIC DNA]</scope>
</reference>
<organism evidence="5 6">
    <name type="scientific">Strigomonas culicis</name>
    <dbReference type="NCBI Taxonomy" id="28005"/>
    <lineage>
        <taxon>Eukaryota</taxon>
        <taxon>Discoba</taxon>
        <taxon>Euglenozoa</taxon>
        <taxon>Kinetoplastea</taxon>
        <taxon>Metakinetoplastina</taxon>
        <taxon>Trypanosomatida</taxon>
        <taxon>Trypanosomatidae</taxon>
        <taxon>Strigomonadinae</taxon>
        <taxon>Strigomonas</taxon>
    </lineage>
</organism>
<evidence type="ECO:0000313" key="6">
    <source>
        <dbReference type="Proteomes" id="UP000015354"/>
    </source>
</evidence>
<dbReference type="SUPFAM" id="SSF52768">
    <property type="entry name" value="Arginase/deacetylase"/>
    <property type="match status" value="1"/>
</dbReference>
<name>S9W460_9TRYP</name>
<evidence type="ECO:0000256" key="3">
    <source>
        <dbReference type="PROSITE-ProRule" id="PRU00742"/>
    </source>
</evidence>
<comment type="caution">
    <text evidence="5">The sequence shown here is derived from an EMBL/GenBank/DDBJ whole genome shotgun (WGS) entry which is preliminary data.</text>
</comment>
<dbReference type="PROSITE" id="PS51409">
    <property type="entry name" value="ARGINASE_2"/>
    <property type="match status" value="1"/>
</dbReference>
<dbReference type="Pfam" id="PF00491">
    <property type="entry name" value="Arginase"/>
    <property type="match status" value="1"/>
</dbReference>
<protein>
    <submittedName>
        <fullName evidence="5">Agmatinase-like protein</fullName>
    </submittedName>
</protein>